<reference evidence="1 2" key="1">
    <citation type="journal article" date="2021" name="ISME J.">
        <title>Genomic evolution of the class Acidithiobacillia: deep-branching Proteobacteria living in extreme acidic conditions.</title>
        <authorList>
            <person name="Moya-Beltran A."/>
            <person name="Beard S."/>
            <person name="Rojas-Villalobos C."/>
            <person name="Issotta F."/>
            <person name="Gallardo Y."/>
            <person name="Ulloa R."/>
            <person name="Giaveno A."/>
            <person name="Degli Esposti M."/>
            <person name="Johnson D.B."/>
            <person name="Quatrini R."/>
        </authorList>
    </citation>
    <scope>NUCLEOTIDE SEQUENCE [LARGE SCALE GENOMIC DNA]</scope>
    <source>
        <strain evidence="1 2">GG1-14</strain>
    </source>
</reference>
<name>A0ACD5HJ98_9PROT</name>
<organism evidence="1 2">
    <name type="scientific">Acidithiobacillus montserratensis</name>
    <dbReference type="NCBI Taxonomy" id="2729135"/>
    <lineage>
        <taxon>Bacteria</taxon>
        <taxon>Pseudomonadati</taxon>
        <taxon>Pseudomonadota</taxon>
        <taxon>Acidithiobacillia</taxon>
        <taxon>Acidithiobacillales</taxon>
        <taxon>Acidithiobacillaceae</taxon>
        <taxon>Acidithiobacillus</taxon>
    </lineage>
</organism>
<protein>
    <submittedName>
        <fullName evidence="1">Protein-disulfide reductase DsbD N-terminal domain-containing protein</fullName>
    </submittedName>
</protein>
<evidence type="ECO:0000313" key="2">
    <source>
        <dbReference type="Proteomes" id="UP001195965"/>
    </source>
</evidence>
<dbReference type="EMBL" id="CP127526">
    <property type="protein sequence ID" value="XRI74974.1"/>
    <property type="molecule type" value="Genomic_DNA"/>
</dbReference>
<evidence type="ECO:0000313" key="1">
    <source>
        <dbReference type="EMBL" id="XRI74974.1"/>
    </source>
</evidence>
<proteinExistence type="predicted"/>
<dbReference type="Proteomes" id="UP001195965">
    <property type="component" value="Chromosome"/>
</dbReference>
<keyword evidence="2" id="KW-1185">Reference proteome</keyword>
<sequence length="178" mass="19525">MNFLIFRRKFKLIGYAFLFWILWLFVVPLGLLLSPPAFANPTFVTRGAISASPFLAPAQAFRFKARMAANDILVLQWIAAPHYHLYRNRITLRIAPNTAHLAAYTLPPGKPMHIPGVGTLAVYEGDTTTIRVPVHFTGKTPKQITVTSSFQGCANAGVCYPVATRSVVLATTGPITGR</sequence>
<gene>
    <name evidence="1" type="ORF">HHS34_004700</name>
</gene>
<accession>A0ACD5HJ98</accession>